<dbReference type="AlphaFoldDB" id="A0A423FD49"/>
<comment type="subcellular location">
    <subcellularLocation>
        <location evidence="1">Cell envelope</location>
    </subcellularLocation>
</comment>
<proteinExistence type="inferred from homology"/>
<dbReference type="Proteomes" id="UP000283389">
    <property type="component" value="Unassembled WGS sequence"/>
</dbReference>
<evidence type="ECO:0000313" key="7">
    <source>
        <dbReference type="EMBL" id="ROM55017.1"/>
    </source>
</evidence>
<keyword evidence="3 5" id="KW-0732">Signal</keyword>
<protein>
    <submittedName>
        <fullName evidence="7">Amino acid ABC transporter</fullName>
    </submittedName>
</protein>
<feature type="domain" description="Solute-binding protein family 3/N-terminal" evidence="6">
    <location>
        <begin position="27"/>
        <end position="251"/>
    </location>
</feature>
<evidence type="ECO:0000256" key="4">
    <source>
        <dbReference type="RuleBase" id="RU003744"/>
    </source>
</evidence>
<evidence type="ECO:0000259" key="6">
    <source>
        <dbReference type="SMART" id="SM00062"/>
    </source>
</evidence>
<dbReference type="PANTHER" id="PTHR35936">
    <property type="entry name" value="MEMBRANE-BOUND LYTIC MUREIN TRANSGLYCOSYLASE F"/>
    <property type="match status" value="1"/>
</dbReference>
<dbReference type="PROSITE" id="PS01039">
    <property type="entry name" value="SBP_BACTERIAL_3"/>
    <property type="match status" value="1"/>
</dbReference>
<name>A0A423FD49_9PSED</name>
<evidence type="ECO:0000256" key="2">
    <source>
        <dbReference type="ARBA" id="ARBA00010333"/>
    </source>
</evidence>
<feature type="chain" id="PRO_5019089432" evidence="5">
    <location>
        <begin position="26"/>
        <end position="253"/>
    </location>
</feature>
<evidence type="ECO:0000313" key="8">
    <source>
        <dbReference type="Proteomes" id="UP000283389"/>
    </source>
</evidence>
<dbReference type="InterPro" id="IPR001638">
    <property type="entry name" value="Solute-binding_3/MltF_N"/>
</dbReference>
<dbReference type="InterPro" id="IPR018313">
    <property type="entry name" value="SBP_3_CS"/>
</dbReference>
<comment type="caution">
    <text evidence="7">The sequence shown here is derived from an EMBL/GenBank/DDBJ whole genome shotgun (WGS) entry which is preliminary data.</text>
</comment>
<evidence type="ECO:0000256" key="3">
    <source>
        <dbReference type="ARBA" id="ARBA00022729"/>
    </source>
</evidence>
<feature type="signal peptide" evidence="5">
    <location>
        <begin position="1"/>
        <end position="25"/>
    </location>
</feature>
<organism evidence="7 8">
    <name type="scientific">Pseudomonas canadensis</name>
    <dbReference type="NCBI Taxonomy" id="915099"/>
    <lineage>
        <taxon>Bacteria</taxon>
        <taxon>Pseudomonadati</taxon>
        <taxon>Pseudomonadota</taxon>
        <taxon>Gammaproteobacteria</taxon>
        <taxon>Pseudomonadales</taxon>
        <taxon>Pseudomonadaceae</taxon>
        <taxon>Pseudomonas</taxon>
    </lineage>
</organism>
<dbReference type="EMBL" id="MOAZ01000005">
    <property type="protein sequence ID" value="ROM55017.1"/>
    <property type="molecule type" value="Genomic_DNA"/>
</dbReference>
<dbReference type="GO" id="GO:0030313">
    <property type="term" value="C:cell envelope"/>
    <property type="evidence" value="ECO:0007669"/>
    <property type="project" value="UniProtKB-SubCell"/>
</dbReference>
<dbReference type="SUPFAM" id="SSF53850">
    <property type="entry name" value="Periplasmic binding protein-like II"/>
    <property type="match status" value="1"/>
</dbReference>
<dbReference type="SMART" id="SM00062">
    <property type="entry name" value="PBPb"/>
    <property type="match status" value="1"/>
</dbReference>
<comment type="similarity">
    <text evidence="2 4">Belongs to the bacterial solute-binding protein 3 family.</text>
</comment>
<evidence type="ECO:0000256" key="1">
    <source>
        <dbReference type="ARBA" id="ARBA00004196"/>
    </source>
</evidence>
<dbReference type="Pfam" id="PF00497">
    <property type="entry name" value="SBP_bac_3"/>
    <property type="match status" value="1"/>
</dbReference>
<dbReference type="PANTHER" id="PTHR35936:SF17">
    <property type="entry name" value="ARGININE-BINDING EXTRACELLULAR PROTEIN ARTP"/>
    <property type="match status" value="1"/>
</dbReference>
<sequence>MKKLMSTMTAATAWLLCTAAGVAQAETLRIASEGAYPPFNYVDSTNTLHGFDIDIANALCERMKVQCTFVTQDWEGMIPGLLAKKYDAIVASMNVTEERKKTVAFTDRYYRTPLSIAVPKDSDISNAQSNFKGLTVGTQSYSTQAIYAEEHYAAAGATVKLYPSQDEAASDLAAGRLDAVIADKYPLLAWIEGAGKACCRFLGDVDGTNTDAAIVVRQGDVALRERLNNALDEIVTDGTYKKISSRYFAFDIY</sequence>
<dbReference type="RefSeq" id="WP_178083518.1">
    <property type="nucleotide sequence ID" value="NZ_CAXAQQ010000006.1"/>
</dbReference>
<dbReference type="Gene3D" id="3.40.190.10">
    <property type="entry name" value="Periplasmic binding protein-like II"/>
    <property type="match status" value="2"/>
</dbReference>
<reference evidence="7 8" key="1">
    <citation type="submission" date="2016-10" db="EMBL/GenBank/DDBJ databases">
        <title>Comparative genome analysis of multiple Pseudomonas spp. focuses on biocontrol and plant growth promoting traits.</title>
        <authorList>
            <person name="Tao X.-Y."/>
            <person name="Taylor C.G."/>
        </authorList>
    </citation>
    <scope>NUCLEOTIDE SEQUENCE [LARGE SCALE GENOMIC DNA]</scope>
    <source>
        <strain evidence="7 8">36C8</strain>
    </source>
</reference>
<gene>
    <name evidence="7" type="ORF">BK649_09135</name>
</gene>
<accession>A0A423FD49</accession>
<evidence type="ECO:0000256" key="5">
    <source>
        <dbReference type="SAM" id="SignalP"/>
    </source>
</evidence>